<gene>
    <name evidence="4" type="ORF">AKA01nite_16310</name>
</gene>
<organism evidence="4 5">
    <name type="scientific">Alkalibacterium kapii</name>
    <dbReference type="NCBI Taxonomy" id="426704"/>
    <lineage>
        <taxon>Bacteria</taxon>
        <taxon>Bacillati</taxon>
        <taxon>Bacillota</taxon>
        <taxon>Bacilli</taxon>
        <taxon>Lactobacillales</taxon>
        <taxon>Carnobacteriaceae</taxon>
        <taxon>Alkalibacterium</taxon>
    </lineage>
</organism>
<keyword evidence="1" id="KW-1133">Transmembrane helix</keyword>
<proteinExistence type="predicted"/>
<dbReference type="Pfam" id="PF26514">
    <property type="entry name" value="DUF8173"/>
    <property type="match status" value="1"/>
</dbReference>
<feature type="transmembrane region" description="Helical" evidence="1">
    <location>
        <begin position="280"/>
        <end position="305"/>
    </location>
</feature>
<feature type="chain" id="PRO_5038392936" description="DUF8173 domain-containing protein" evidence="2">
    <location>
        <begin position="27"/>
        <end position="396"/>
    </location>
</feature>
<keyword evidence="2" id="KW-0732">Signal</keyword>
<keyword evidence="5" id="KW-1185">Reference proteome</keyword>
<evidence type="ECO:0000256" key="1">
    <source>
        <dbReference type="SAM" id="Phobius"/>
    </source>
</evidence>
<name>A0A511AUY1_9LACT</name>
<feature type="signal peptide" evidence="2">
    <location>
        <begin position="1"/>
        <end position="26"/>
    </location>
</feature>
<protein>
    <recommendedName>
        <fullName evidence="3">DUF8173 domain-containing protein</fullName>
    </recommendedName>
</protein>
<feature type="transmembrane region" description="Helical" evidence="1">
    <location>
        <begin position="311"/>
        <end position="329"/>
    </location>
</feature>
<evidence type="ECO:0000259" key="3">
    <source>
        <dbReference type="Pfam" id="PF26514"/>
    </source>
</evidence>
<keyword evidence="1" id="KW-0812">Transmembrane</keyword>
<dbReference type="InterPro" id="IPR058486">
    <property type="entry name" value="DUF8173"/>
</dbReference>
<comment type="caution">
    <text evidence="4">The sequence shown here is derived from an EMBL/GenBank/DDBJ whole genome shotgun (WGS) entry which is preliminary data.</text>
</comment>
<dbReference type="EMBL" id="BJUY01000025">
    <property type="protein sequence ID" value="GEK92009.1"/>
    <property type="molecule type" value="Genomic_DNA"/>
</dbReference>
<dbReference type="Proteomes" id="UP000321662">
    <property type="component" value="Unassembled WGS sequence"/>
</dbReference>
<dbReference type="RefSeq" id="WP_146924810.1">
    <property type="nucleotide sequence ID" value="NZ_BJUY01000025.1"/>
</dbReference>
<dbReference type="OrthoDB" id="2155342at2"/>
<evidence type="ECO:0000313" key="4">
    <source>
        <dbReference type="EMBL" id="GEK92009.1"/>
    </source>
</evidence>
<evidence type="ECO:0000313" key="5">
    <source>
        <dbReference type="Proteomes" id="UP000321662"/>
    </source>
</evidence>
<keyword evidence="1" id="KW-0472">Membrane</keyword>
<dbReference type="AlphaFoldDB" id="A0A511AUY1"/>
<feature type="transmembrane region" description="Helical" evidence="1">
    <location>
        <begin position="235"/>
        <end position="259"/>
    </location>
</feature>
<sequence>MITKNKNKSKDLSVIIFFIISFISLAGTVSAATLTNNDQTRETLEQGTTIDGPGFFYGEAIQIDGNVDGTTFVFGEQVQVNGDINGSLFIVGESVQISGEVNGNIYGVGETIRMEGKNSSDVFMTGETVRVEQNSEIGRDLFIAGMDVIQDGPAPRHIFGAGESVTLNSIVGGNANIYGEEVALNDSASIEGNLTYNSPNEADISQNASIAGQTDYTETEPTDSRMFSFSQTERWIFRILFALFSLISALVVWLFIRLLRPQFWMNSTKPIATIILKTMGFGLLALIGIPLVSVLLMVTIIGIPMGIILSALYWIALYIAKIIVALFIGSQITKAYERESLGKEFLHVTLGLFILELLMLIPYVGWIIGLVVAITGLGALVTFSRKPNEPKHAEYE</sequence>
<reference evidence="4 5" key="1">
    <citation type="submission" date="2019-07" db="EMBL/GenBank/DDBJ databases">
        <title>Whole genome shotgun sequence of Alkalibacterium kapii NBRC 103247.</title>
        <authorList>
            <person name="Hosoyama A."/>
            <person name="Uohara A."/>
            <person name="Ohji S."/>
            <person name="Ichikawa N."/>
        </authorList>
    </citation>
    <scope>NUCLEOTIDE SEQUENCE [LARGE SCALE GENOMIC DNA]</scope>
    <source>
        <strain evidence="4 5">NBRC 103247</strain>
    </source>
</reference>
<feature type="domain" description="DUF8173" evidence="3">
    <location>
        <begin position="241"/>
        <end position="384"/>
    </location>
</feature>
<evidence type="ECO:0000256" key="2">
    <source>
        <dbReference type="SAM" id="SignalP"/>
    </source>
</evidence>
<accession>A0A511AUY1</accession>